<evidence type="ECO:0000313" key="2">
    <source>
        <dbReference type="Proteomes" id="UP000014200"/>
    </source>
</evidence>
<organism evidence="1 2">
    <name type="scientific">Phocaeicola sartorii</name>
    <dbReference type="NCBI Taxonomy" id="671267"/>
    <lineage>
        <taxon>Bacteria</taxon>
        <taxon>Pseudomonadati</taxon>
        <taxon>Bacteroidota</taxon>
        <taxon>Bacteroidia</taxon>
        <taxon>Bacteroidales</taxon>
        <taxon>Bacteroidaceae</taxon>
        <taxon>Phocaeicola</taxon>
    </lineage>
</organism>
<evidence type="ECO:0000313" key="1">
    <source>
        <dbReference type="EMBL" id="EOS13712.1"/>
    </source>
</evidence>
<dbReference type="RefSeq" id="WP_016275963.1">
    <property type="nucleotide sequence ID" value="NZ_JABVZU010000003.1"/>
</dbReference>
<sequence length="119" mass="14089">MEEKNRYFISRKSIYDYAMLLHLPQPDDSVRTVLVKVKNNEDINIYPADTTEGRKGVLDFQKSWSSPDFEYFEKEFNQLIMPPTVTDKMPEVIKRIADETGCSVEDINKMLYGKRYNFY</sequence>
<dbReference type="GeneID" id="82154671"/>
<protein>
    <submittedName>
        <fullName evidence="1">Uncharacterized protein</fullName>
    </submittedName>
</protein>
<dbReference type="PATRIC" id="fig|1235788.3.peg.1590"/>
<keyword evidence="2" id="KW-1185">Reference proteome</keyword>
<comment type="caution">
    <text evidence="1">The sequence shown here is derived from an EMBL/GenBank/DDBJ whole genome shotgun (WGS) entry which is preliminary data.</text>
</comment>
<name>R9IA70_9BACT</name>
<dbReference type="EMBL" id="ASSP01000009">
    <property type="protein sequence ID" value="EOS13712.1"/>
    <property type="molecule type" value="Genomic_DNA"/>
</dbReference>
<accession>R9IA70</accession>
<dbReference type="Proteomes" id="UP000014200">
    <property type="component" value="Unassembled WGS sequence"/>
</dbReference>
<dbReference type="HOGENOM" id="CLU_2056643_0_0_10"/>
<dbReference type="STRING" id="1235788.C802_01555"/>
<dbReference type="AlphaFoldDB" id="R9IA70"/>
<proteinExistence type="predicted"/>
<reference evidence="1 2" key="1">
    <citation type="submission" date="2013-04" db="EMBL/GenBank/DDBJ databases">
        <title>The Genome Sequence of Bacteroides massiliensis dnLKV3.</title>
        <authorList>
            <consortium name="The Broad Institute Genomics Platform"/>
            <consortium name="The Broad Institute Genome Sequencing Center for Infectious Disease"/>
            <person name="Earl A."/>
            <person name="Xavier R."/>
            <person name="Kuhn K."/>
            <person name="Stappenbeck T."/>
            <person name="Walker B."/>
            <person name="Young S."/>
            <person name="Zeng Q."/>
            <person name="Gargeya S."/>
            <person name="Fitzgerald M."/>
            <person name="Haas B."/>
            <person name="Abouelleil A."/>
            <person name="Allen A.W."/>
            <person name="Alvarado L."/>
            <person name="Arachchi H.M."/>
            <person name="Berlin A.M."/>
            <person name="Chapman S.B."/>
            <person name="Gainer-Dewar J."/>
            <person name="Goldberg J."/>
            <person name="Griggs A."/>
            <person name="Gujja S."/>
            <person name="Hansen M."/>
            <person name="Howarth C."/>
            <person name="Imamovic A."/>
            <person name="Ireland A."/>
            <person name="Larimer J."/>
            <person name="McCowan C."/>
            <person name="Murphy C."/>
            <person name="Pearson M."/>
            <person name="Poon T.W."/>
            <person name="Priest M."/>
            <person name="Roberts A."/>
            <person name="Saif S."/>
            <person name="Shea T."/>
            <person name="Sisk P."/>
            <person name="Sykes S."/>
            <person name="Wortman J."/>
            <person name="Nusbaum C."/>
            <person name="Birren B."/>
        </authorList>
    </citation>
    <scope>NUCLEOTIDE SEQUENCE [LARGE SCALE GENOMIC DNA]</scope>
    <source>
        <strain evidence="2">dnLKV3</strain>
    </source>
</reference>
<gene>
    <name evidence="1" type="ORF">C802_01555</name>
</gene>